<sequence length="86" mass="9130">MVLRSRFARSGCRKIAAPASALFARAHVCKCHHALGLTQFELPTAARAVAQVVIGATIGCRLAMPPPRKIVEVIGLSFGSTILFCP</sequence>
<evidence type="ECO:0000313" key="2">
    <source>
        <dbReference type="Proteomes" id="UP000466694"/>
    </source>
</evidence>
<proteinExistence type="predicted"/>
<evidence type="ECO:0000313" key="1">
    <source>
        <dbReference type="EMBL" id="MQX12498.1"/>
    </source>
</evidence>
<dbReference type="AlphaFoldDB" id="A0A844AM32"/>
<dbReference type="Pfam" id="PF05145">
    <property type="entry name" value="AbrB"/>
    <property type="match status" value="1"/>
</dbReference>
<dbReference type="Proteomes" id="UP000466694">
    <property type="component" value="Unassembled WGS sequence"/>
</dbReference>
<reference evidence="1 2" key="1">
    <citation type="journal article" date="2013" name="Genome Biol.">
        <title>Comparative genomics of the core and accessory genomes of 48 Sinorhizobium strains comprising five genospecies.</title>
        <authorList>
            <person name="Sugawara M."/>
            <person name="Epstein B."/>
            <person name="Badgley B.D."/>
            <person name="Unno T."/>
            <person name="Xu L."/>
            <person name="Reese J."/>
            <person name="Gyaneshwar P."/>
            <person name="Denny R."/>
            <person name="Mudge J."/>
            <person name="Bharti A.K."/>
            <person name="Farmer A.D."/>
            <person name="May G.D."/>
            <person name="Woodward J.E."/>
            <person name="Medigue C."/>
            <person name="Vallenet D."/>
            <person name="Lajus A."/>
            <person name="Rouy Z."/>
            <person name="Martinez-Vaz B."/>
            <person name="Tiffin P."/>
            <person name="Young N.D."/>
            <person name="Sadowsky M.J."/>
        </authorList>
    </citation>
    <scope>NUCLEOTIDE SEQUENCE [LARGE SCALE GENOMIC DNA]</scope>
    <source>
        <strain evidence="1 2">USDA205</strain>
    </source>
</reference>
<dbReference type="InterPro" id="IPR007820">
    <property type="entry name" value="AbrB_fam"/>
</dbReference>
<dbReference type="GO" id="GO:0010468">
    <property type="term" value="P:regulation of gene expression"/>
    <property type="evidence" value="ECO:0007669"/>
    <property type="project" value="InterPro"/>
</dbReference>
<accession>A0A844AM32</accession>
<protein>
    <submittedName>
        <fullName evidence="1">Uncharacterized protein</fullName>
    </submittedName>
</protein>
<gene>
    <name evidence="1" type="ORF">GHK48_30825</name>
</gene>
<dbReference type="EMBL" id="WISZ01000225">
    <property type="protein sequence ID" value="MQX12498.1"/>
    <property type="molecule type" value="Genomic_DNA"/>
</dbReference>
<name>A0A844AM32_RHIFR</name>
<comment type="caution">
    <text evidence="1">The sequence shown here is derived from an EMBL/GenBank/DDBJ whole genome shotgun (WGS) entry which is preliminary data.</text>
</comment>
<organism evidence="1 2">
    <name type="scientific">Rhizobium fredii</name>
    <name type="common">Sinorhizobium fredii</name>
    <dbReference type="NCBI Taxonomy" id="380"/>
    <lineage>
        <taxon>Bacteria</taxon>
        <taxon>Pseudomonadati</taxon>
        <taxon>Pseudomonadota</taxon>
        <taxon>Alphaproteobacteria</taxon>
        <taxon>Hyphomicrobiales</taxon>
        <taxon>Rhizobiaceae</taxon>
        <taxon>Sinorhizobium/Ensifer group</taxon>
        <taxon>Sinorhizobium</taxon>
    </lineage>
</organism>
<dbReference type="GO" id="GO:0016020">
    <property type="term" value="C:membrane"/>
    <property type="evidence" value="ECO:0007669"/>
    <property type="project" value="InterPro"/>
</dbReference>